<evidence type="ECO:0000313" key="3">
    <source>
        <dbReference type="Proteomes" id="UP000007819"/>
    </source>
</evidence>
<dbReference type="InterPro" id="IPR012337">
    <property type="entry name" value="RNaseH-like_sf"/>
</dbReference>
<dbReference type="Proteomes" id="UP000007819">
    <property type="component" value="Chromosome A1"/>
</dbReference>
<dbReference type="PANTHER" id="PTHR37984:SF5">
    <property type="entry name" value="PROTEIN NYNRIN-LIKE"/>
    <property type="match status" value="1"/>
</dbReference>
<dbReference type="SUPFAM" id="SSF53098">
    <property type="entry name" value="Ribonuclease H-like"/>
    <property type="match status" value="1"/>
</dbReference>
<keyword evidence="3" id="KW-1185">Reference proteome</keyword>
<evidence type="ECO:0000259" key="1">
    <source>
        <dbReference type="PROSITE" id="PS50994"/>
    </source>
</evidence>
<dbReference type="InterPro" id="IPR050951">
    <property type="entry name" value="Retrovirus_Pol_polyprotein"/>
</dbReference>
<dbReference type="InterPro" id="IPR036397">
    <property type="entry name" value="RNaseH_sf"/>
</dbReference>
<dbReference type="GeneID" id="115033750"/>
<organism evidence="2 3">
    <name type="scientific">Acyrthosiphon pisum</name>
    <name type="common">Pea aphid</name>
    <dbReference type="NCBI Taxonomy" id="7029"/>
    <lineage>
        <taxon>Eukaryota</taxon>
        <taxon>Metazoa</taxon>
        <taxon>Ecdysozoa</taxon>
        <taxon>Arthropoda</taxon>
        <taxon>Hexapoda</taxon>
        <taxon>Insecta</taxon>
        <taxon>Pterygota</taxon>
        <taxon>Neoptera</taxon>
        <taxon>Paraneoptera</taxon>
        <taxon>Hemiptera</taxon>
        <taxon>Sternorrhyncha</taxon>
        <taxon>Aphidomorpha</taxon>
        <taxon>Aphidoidea</taxon>
        <taxon>Aphididae</taxon>
        <taxon>Macrosiphini</taxon>
        <taxon>Acyrthosiphon</taxon>
    </lineage>
</organism>
<name>A0A8R2JPM0_ACYPI</name>
<dbReference type="Gene3D" id="3.30.420.10">
    <property type="entry name" value="Ribonuclease H-like superfamily/Ribonuclease H"/>
    <property type="match status" value="1"/>
</dbReference>
<dbReference type="RefSeq" id="XP_029343290.1">
    <property type="nucleotide sequence ID" value="XM_029487430.1"/>
</dbReference>
<proteinExistence type="predicted"/>
<reference evidence="2" key="2">
    <citation type="submission" date="2022-06" db="UniProtKB">
        <authorList>
            <consortium name="EnsemblMetazoa"/>
        </authorList>
    </citation>
    <scope>IDENTIFICATION</scope>
</reference>
<dbReference type="KEGG" id="api:115033750"/>
<dbReference type="InterPro" id="IPR001584">
    <property type="entry name" value="Integrase_cat-core"/>
</dbReference>
<reference evidence="3" key="1">
    <citation type="submission" date="2010-06" db="EMBL/GenBank/DDBJ databases">
        <authorList>
            <person name="Jiang H."/>
            <person name="Abraham K."/>
            <person name="Ali S."/>
            <person name="Alsbrooks S.L."/>
            <person name="Anim B.N."/>
            <person name="Anosike U.S."/>
            <person name="Attaway T."/>
            <person name="Bandaranaike D.P."/>
            <person name="Battles P.K."/>
            <person name="Bell S.N."/>
            <person name="Bell A.V."/>
            <person name="Beltran B."/>
            <person name="Bickham C."/>
            <person name="Bustamante Y."/>
            <person name="Caleb T."/>
            <person name="Canada A."/>
            <person name="Cardenas V."/>
            <person name="Carter K."/>
            <person name="Chacko J."/>
            <person name="Chandrabose M.N."/>
            <person name="Chavez D."/>
            <person name="Chavez A."/>
            <person name="Chen L."/>
            <person name="Chu H.-S."/>
            <person name="Claassen K.J."/>
            <person name="Cockrell R."/>
            <person name="Collins M."/>
            <person name="Cooper J.A."/>
            <person name="Cree A."/>
            <person name="Curry S.M."/>
            <person name="Da Y."/>
            <person name="Dao M.D."/>
            <person name="Das B."/>
            <person name="Davila M.-L."/>
            <person name="Davy-Carroll L."/>
            <person name="Denson S."/>
            <person name="Dinh H."/>
            <person name="Ebong V.E."/>
            <person name="Edwards J.R."/>
            <person name="Egan A."/>
            <person name="El-Daye J."/>
            <person name="Escobedo L."/>
            <person name="Fernandez S."/>
            <person name="Fernando P.R."/>
            <person name="Flagg N."/>
            <person name="Forbes L.D."/>
            <person name="Fowler R.G."/>
            <person name="Fu Q."/>
            <person name="Gabisi R.A."/>
            <person name="Ganer J."/>
            <person name="Garbino Pronczuk A."/>
            <person name="Garcia R.M."/>
            <person name="Garner T."/>
            <person name="Garrett T.E."/>
            <person name="Gonzalez D.A."/>
            <person name="Hamid H."/>
            <person name="Hawkins E.S."/>
            <person name="Hirani K."/>
            <person name="Hogues M.E."/>
            <person name="Hollins B."/>
            <person name="Hsiao C.-H."/>
            <person name="Jabil R."/>
            <person name="James M.L."/>
            <person name="Jhangiani S.N."/>
            <person name="Johnson B."/>
            <person name="Johnson Q."/>
            <person name="Joshi V."/>
            <person name="Kalu J.B."/>
            <person name="Kam C."/>
            <person name="Kashfia A."/>
            <person name="Keebler J."/>
            <person name="Kisamo H."/>
            <person name="Kovar C.L."/>
            <person name="Lago L.A."/>
            <person name="Lai C.-Y."/>
            <person name="Laidlaw J."/>
            <person name="Lara F."/>
            <person name="Le T.-K."/>
            <person name="Lee S.L."/>
            <person name="Legall F.H."/>
            <person name="Lemon S.J."/>
            <person name="Lewis L.R."/>
            <person name="Li B."/>
            <person name="Liu Y."/>
            <person name="Liu Y.-S."/>
            <person name="Lopez J."/>
            <person name="Lozado R.J."/>
            <person name="Lu J."/>
            <person name="Madu R.C."/>
            <person name="Maheshwari M."/>
            <person name="Maheshwari R."/>
            <person name="Malloy K."/>
            <person name="Martinez E."/>
            <person name="Mathew T."/>
            <person name="Mercado I.C."/>
            <person name="Mercado C."/>
            <person name="Meyer B."/>
            <person name="Montgomery K."/>
            <person name="Morgan M.B."/>
            <person name="Munidasa M."/>
            <person name="Nazareth L.V."/>
            <person name="Nelson J."/>
            <person name="Ng B.M."/>
            <person name="Nguyen N.B."/>
            <person name="Nguyen P.Q."/>
            <person name="Nguyen T."/>
            <person name="Obregon M."/>
            <person name="Okwuonu G.O."/>
            <person name="Onwere C.G."/>
            <person name="Orozco G."/>
            <person name="Parra A."/>
            <person name="Patel S."/>
            <person name="Patil S."/>
            <person name="Perez A."/>
            <person name="Perez Y."/>
            <person name="Pham C."/>
            <person name="Primus E.L."/>
            <person name="Pu L.-L."/>
            <person name="Puazo M."/>
            <person name="Qin X."/>
            <person name="Quiroz J.B."/>
            <person name="Reese J."/>
            <person name="Richards S."/>
            <person name="Rives C.M."/>
            <person name="Robberts R."/>
            <person name="Ruiz S.J."/>
            <person name="Ruiz M.J."/>
            <person name="Santibanez J."/>
            <person name="Schneider B.W."/>
            <person name="Sisson I."/>
            <person name="Smith M."/>
            <person name="Sodergren E."/>
            <person name="Song X.-Z."/>
            <person name="Song B.B."/>
            <person name="Summersgill H."/>
            <person name="Thelus R."/>
            <person name="Thornton R.D."/>
            <person name="Trejos Z.Y."/>
            <person name="Usmani K."/>
            <person name="Vattathil S."/>
            <person name="Villasana D."/>
            <person name="Walker D.L."/>
            <person name="Wang S."/>
            <person name="Wang K."/>
            <person name="White C.S."/>
            <person name="Williams A.C."/>
            <person name="Williamson J."/>
            <person name="Wilson K."/>
            <person name="Woghiren I.O."/>
            <person name="Woodworth J.R."/>
            <person name="Worley K.C."/>
            <person name="Wright R.A."/>
            <person name="Wu W."/>
            <person name="Young L."/>
            <person name="Zhang L."/>
            <person name="Zhang J."/>
            <person name="Zhu Y."/>
            <person name="Muzny D.M."/>
            <person name="Weinstock G."/>
            <person name="Gibbs R.A."/>
        </authorList>
    </citation>
    <scope>NUCLEOTIDE SEQUENCE [LARGE SCALE GENOMIC DNA]</scope>
    <source>
        <strain evidence="3">LSR1</strain>
    </source>
</reference>
<dbReference type="GO" id="GO:0015074">
    <property type="term" value="P:DNA integration"/>
    <property type="evidence" value="ECO:0007669"/>
    <property type="project" value="InterPro"/>
</dbReference>
<dbReference type="PANTHER" id="PTHR37984">
    <property type="entry name" value="PROTEIN CBG26694"/>
    <property type="match status" value="1"/>
</dbReference>
<protein>
    <recommendedName>
        <fullName evidence="1">Integrase catalytic domain-containing protein</fullName>
    </recommendedName>
</protein>
<sequence>MDKLIVPVSNEGNDLKYYVFNEELFNIIHDTYLTIGHGGRNRIEYELNKKYKNITRESIMLYLNLCISCQKKGSTAKKGLVVIPIISNELNSRCQIDLIDMQAQPDGNYKFILVYQDHLTKFVLLRPSTHKRAEEVVYVLFDIFTTFGAPMILRSDNGREFINKIINELCNMWEDLKIVHGKPRHSKSQGSVERANQDVENILSTWLQDNKTKKWSEGLKFVQLMKNRSLHHGIKCSPYEAMFGCSAKIGLKSSVLPISIINKLKTEEDLEAAITSMNTGDHCEVDEILIEEKNEEEKIGNRINKITAVRTESVVNLKTQANRSIQKKILSGKSGRNRQNQNT</sequence>
<dbReference type="GO" id="GO:0003676">
    <property type="term" value="F:nucleic acid binding"/>
    <property type="evidence" value="ECO:0007669"/>
    <property type="project" value="InterPro"/>
</dbReference>
<dbReference type="EnsemblMetazoa" id="XM_029487430.1">
    <property type="protein sequence ID" value="XP_029343290.1"/>
    <property type="gene ID" value="LOC115033750"/>
</dbReference>
<evidence type="ECO:0000313" key="2">
    <source>
        <dbReference type="EnsemblMetazoa" id="XP_029343290.1"/>
    </source>
</evidence>
<dbReference type="OrthoDB" id="10038074at2759"/>
<dbReference type="PROSITE" id="PS50994">
    <property type="entry name" value="INTEGRASE"/>
    <property type="match status" value="1"/>
</dbReference>
<feature type="domain" description="Integrase catalytic" evidence="1">
    <location>
        <begin position="80"/>
        <end position="246"/>
    </location>
</feature>
<dbReference type="AlphaFoldDB" id="A0A8R2JPM0"/>
<accession>A0A8R2JPM0</accession>